<reference evidence="1" key="1">
    <citation type="submission" date="2020-05" db="EMBL/GenBank/DDBJ databases">
        <title>WGS assembly of Panicum virgatum.</title>
        <authorList>
            <person name="Lovell J.T."/>
            <person name="Jenkins J."/>
            <person name="Shu S."/>
            <person name="Juenger T.E."/>
            <person name="Schmutz J."/>
        </authorList>
    </citation>
    <scope>NUCLEOTIDE SEQUENCE</scope>
    <source>
        <strain evidence="1">AP13</strain>
    </source>
</reference>
<gene>
    <name evidence="1" type="ORF">PVAP13_5KG260900</name>
</gene>
<evidence type="ECO:0000313" key="2">
    <source>
        <dbReference type="Proteomes" id="UP000823388"/>
    </source>
</evidence>
<accession>A0A8T0SFL3</accession>
<comment type="caution">
    <text evidence="1">The sequence shown here is derived from an EMBL/GenBank/DDBJ whole genome shotgun (WGS) entry which is preliminary data.</text>
</comment>
<keyword evidence="2" id="KW-1185">Reference proteome</keyword>
<protein>
    <submittedName>
        <fullName evidence="1">Uncharacterized protein</fullName>
    </submittedName>
</protein>
<proteinExistence type="predicted"/>
<dbReference type="EMBL" id="CM029045">
    <property type="protein sequence ID" value="KAG2597361.1"/>
    <property type="molecule type" value="Genomic_DNA"/>
</dbReference>
<name>A0A8T0SFL3_PANVG</name>
<sequence>MAIQTELMWPYSCIHSVAESTTGFLSTMHMHLDTNPASSFELRKLKDLKMRKQHASLVCSLHVLLLQRRRIQYESLSHSSHPSFVPHPANIALDHGPWSWLTRNNLSSPPSCHNSWSGSFNFSRIHLKPSPPQPPPITSKEATVIFVALVFNVAVLEGWMVWSNTYLSFNQNKKICYMQTFRDNEELYLATDSDKLLLICIPFIQQLQLQ</sequence>
<organism evidence="1 2">
    <name type="scientific">Panicum virgatum</name>
    <name type="common">Blackwell switchgrass</name>
    <dbReference type="NCBI Taxonomy" id="38727"/>
    <lineage>
        <taxon>Eukaryota</taxon>
        <taxon>Viridiplantae</taxon>
        <taxon>Streptophyta</taxon>
        <taxon>Embryophyta</taxon>
        <taxon>Tracheophyta</taxon>
        <taxon>Spermatophyta</taxon>
        <taxon>Magnoliopsida</taxon>
        <taxon>Liliopsida</taxon>
        <taxon>Poales</taxon>
        <taxon>Poaceae</taxon>
        <taxon>PACMAD clade</taxon>
        <taxon>Panicoideae</taxon>
        <taxon>Panicodae</taxon>
        <taxon>Paniceae</taxon>
        <taxon>Panicinae</taxon>
        <taxon>Panicum</taxon>
        <taxon>Panicum sect. Hiantes</taxon>
    </lineage>
</organism>
<dbReference type="Proteomes" id="UP000823388">
    <property type="component" value="Chromosome 5K"/>
</dbReference>
<evidence type="ECO:0000313" key="1">
    <source>
        <dbReference type="EMBL" id="KAG2597361.1"/>
    </source>
</evidence>
<dbReference type="AlphaFoldDB" id="A0A8T0SFL3"/>